<reference evidence="2 3" key="1">
    <citation type="submission" date="2015-08" db="EMBL/GenBank/DDBJ databases">
        <title>Next Generation Sequencing and Analysis of the Genome of Puccinia sorghi L Schw, the Causal Agent of Maize Common Rust.</title>
        <authorList>
            <person name="Rochi L."/>
            <person name="Burguener G."/>
            <person name="Darino M."/>
            <person name="Turjanski A."/>
            <person name="Kreff E."/>
            <person name="Dieguez M.J."/>
            <person name="Sacco F."/>
        </authorList>
    </citation>
    <scope>NUCLEOTIDE SEQUENCE [LARGE SCALE GENOMIC DNA]</scope>
    <source>
        <strain evidence="2 3">RO10H11247</strain>
    </source>
</reference>
<keyword evidence="3" id="KW-1185">Reference proteome</keyword>
<accession>A0A0L6VV94</accession>
<protein>
    <submittedName>
        <fullName evidence="2">Uncharacterized protein</fullName>
    </submittedName>
</protein>
<dbReference type="EMBL" id="LAVV01000122">
    <property type="protein sequence ID" value="KNZ64596.1"/>
    <property type="molecule type" value="Genomic_DNA"/>
</dbReference>
<evidence type="ECO:0000313" key="3">
    <source>
        <dbReference type="Proteomes" id="UP000037035"/>
    </source>
</evidence>
<proteinExistence type="predicted"/>
<dbReference type="VEuPathDB" id="FungiDB:VP01_1010g1"/>
<comment type="caution">
    <text evidence="2">The sequence shown here is derived from an EMBL/GenBank/DDBJ whole genome shotgun (WGS) entry which is preliminary data.</text>
</comment>
<dbReference type="AlphaFoldDB" id="A0A0L6VV94"/>
<name>A0A0L6VV94_9BASI</name>
<dbReference type="Proteomes" id="UP000037035">
    <property type="component" value="Unassembled WGS sequence"/>
</dbReference>
<feature type="region of interest" description="Disordered" evidence="1">
    <location>
        <begin position="33"/>
        <end position="60"/>
    </location>
</feature>
<evidence type="ECO:0000313" key="2">
    <source>
        <dbReference type="EMBL" id="KNZ64596.1"/>
    </source>
</evidence>
<evidence type="ECO:0000256" key="1">
    <source>
        <dbReference type="SAM" id="MobiDB-lite"/>
    </source>
</evidence>
<sequence length="60" mass="6658">MKRTMQDALRQRKARIIVGGHKKLQGVNYSDTFAPNPTFSSLPEADQSKQRKVSSGLLLG</sequence>
<organism evidence="2 3">
    <name type="scientific">Puccinia sorghi</name>
    <dbReference type="NCBI Taxonomy" id="27349"/>
    <lineage>
        <taxon>Eukaryota</taxon>
        <taxon>Fungi</taxon>
        <taxon>Dikarya</taxon>
        <taxon>Basidiomycota</taxon>
        <taxon>Pucciniomycotina</taxon>
        <taxon>Pucciniomycetes</taxon>
        <taxon>Pucciniales</taxon>
        <taxon>Pucciniaceae</taxon>
        <taxon>Puccinia</taxon>
    </lineage>
</organism>
<gene>
    <name evidence="2" type="ORF">VP01_1010g1</name>
</gene>